<dbReference type="PANTHER" id="PTHR23506:SF23">
    <property type="entry name" value="GH10249P"/>
    <property type="match status" value="1"/>
</dbReference>
<feature type="transmembrane region" description="Helical" evidence="6">
    <location>
        <begin position="208"/>
        <end position="226"/>
    </location>
</feature>
<feature type="transmembrane region" description="Helical" evidence="6">
    <location>
        <begin position="356"/>
        <end position="376"/>
    </location>
</feature>
<feature type="transmembrane region" description="Helical" evidence="6">
    <location>
        <begin position="272"/>
        <end position="290"/>
    </location>
</feature>
<dbReference type="InterPro" id="IPR020846">
    <property type="entry name" value="MFS_dom"/>
</dbReference>
<feature type="transmembrane region" description="Helical" evidence="6">
    <location>
        <begin position="163"/>
        <end position="182"/>
    </location>
</feature>
<dbReference type="InterPro" id="IPR050930">
    <property type="entry name" value="MFS_Vesicular_Transporter"/>
</dbReference>
<keyword evidence="3 6" id="KW-0812">Transmembrane</keyword>
<evidence type="ECO:0000256" key="4">
    <source>
        <dbReference type="ARBA" id="ARBA00022989"/>
    </source>
</evidence>
<keyword evidence="4 6" id="KW-1133">Transmembrane helix</keyword>
<sequence length="385" mass="41817">MRQATVEKLYIFIIMFFISLIMRIQIPIFTPYAALLGASSIVIGIILSATSFSNLLGNLLSGPMVDRFGKKLFITIPLFASGFIFLAHGIATDSVDLLILHALNGFALAFLIPAAFALLSGYAKNSKQQGKNIAMNGILTTTASIVAPIIGGQLVEVVGYQNAYFIIGVAMLLTALFASRFLTERQEIVSQRNQATVNLAQLVTSPKLFVIYLVGFAVMYIHGVLIYEIPYLTIEKGYSTVTTGQLFSYMGIGTFITLSLFFINRFDPIKRLIVGLFGMSASLFILFAMPSVSLPIPLFTTGLFFGLIMPAMATAITENVSKQAYGKAFGVMSAVYSLGIIASSFITGVVREIISPYFVAFIVGMVILTILGHVKLRTPSRVHAM</sequence>
<dbReference type="EMBL" id="JBDIML010000003">
    <property type="protein sequence ID" value="MEN2767439.1"/>
    <property type="molecule type" value="Genomic_DNA"/>
</dbReference>
<evidence type="ECO:0000256" key="6">
    <source>
        <dbReference type="SAM" id="Phobius"/>
    </source>
</evidence>
<evidence type="ECO:0000256" key="5">
    <source>
        <dbReference type="ARBA" id="ARBA00023136"/>
    </source>
</evidence>
<evidence type="ECO:0000259" key="7">
    <source>
        <dbReference type="PROSITE" id="PS50850"/>
    </source>
</evidence>
<comment type="subcellular location">
    <subcellularLocation>
        <location evidence="1">Cell membrane</location>
        <topology evidence="1">Multi-pass membrane protein</topology>
    </subcellularLocation>
</comment>
<reference evidence="8 9" key="1">
    <citation type="submission" date="2024-05" db="EMBL/GenBank/DDBJ databases">
        <authorList>
            <person name="Haq I."/>
            <person name="Ullah Z."/>
            <person name="Ahmad R."/>
            <person name="Li M."/>
            <person name="Tong Y."/>
        </authorList>
    </citation>
    <scope>NUCLEOTIDE SEQUENCE [LARGE SCALE GENOMIC DNA]</scope>
    <source>
        <strain evidence="8 9">16A2E</strain>
    </source>
</reference>
<dbReference type="InterPro" id="IPR011701">
    <property type="entry name" value="MFS"/>
</dbReference>
<keyword evidence="2" id="KW-0813">Transport</keyword>
<feature type="transmembrane region" description="Helical" evidence="6">
    <location>
        <begin position="72"/>
        <end position="91"/>
    </location>
</feature>
<dbReference type="Proteomes" id="UP001444625">
    <property type="component" value="Unassembled WGS sequence"/>
</dbReference>
<feature type="transmembrane region" description="Helical" evidence="6">
    <location>
        <begin position="296"/>
        <end position="316"/>
    </location>
</feature>
<dbReference type="PANTHER" id="PTHR23506">
    <property type="entry name" value="GH10249P"/>
    <property type="match status" value="1"/>
</dbReference>
<dbReference type="Gene3D" id="1.20.1250.20">
    <property type="entry name" value="MFS general substrate transporter like domains"/>
    <property type="match status" value="1"/>
</dbReference>
<feature type="transmembrane region" description="Helical" evidence="6">
    <location>
        <begin position="328"/>
        <end position="350"/>
    </location>
</feature>
<keyword evidence="5 6" id="KW-0472">Membrane</keyword>
<accession>A0ABU9XGN0</accession>
<feature type="domain" description="Major facilitator superfamily (MFS) profile" evidence="7">
    <location>
        <begin position="3"/>
        <end position="381"/>
    </location>
</feature>
<organism evidence="8 9">
    <name type="scientific">Ornithinibacillus xuwenensis</name>
    <dbReference type="NCBI Taxonomy" id="3144668"/>
    <lineage>
        <taxon>Bacteria</taxon>
        <taxon>Bacillati</taxon>
        <taxon>Bacillota</taxon>
        <taxon>Bacilli</taxon>
        <taxon>Bacillales</taxon>
        <taxon>Bacillaceae</taxon>
        <taxon>Ornithinibacillus</taxon>
    </lineage>
</organism>
<dbReference type="RefSeq" id="WP_345824914.1">
    <property type="nucleotide sequence ID" value="NZ_JBDIML010000003.1"/>
</dbReference>
<comment type="caution">
    <text evidence="8">The sequence shown here is derived from an EMBL/GenBank/DDBJ whole genome shotgun (WGS) entry which is preliminary data.</text>
</comment>
<feature type="transmembrane region" description="Helical" evidence="6">
    <location>
        <begin position="133"/>
        <end position="151"/>
    </location>
</feature>
<feature type="transmembrane region" description="Helical" evidence="6">
    <location>
        <begin position="246"/>
        <end position="263"/>
    </location>
</feature>
<dbReference type="Pfam" id="PF07690">
    <property type="entry name" value="MFS_1"/>
    <property type="match status" value="1"/>
</dbReference>
<dbReference type="InterPro" id="IPR036259">
    <property type="entry name" value="MFS_trans_sf"/>
</dbReference>
<evidence type="ECO:0000256" key="2">
    <source>
        <dbReference type="ARBA" id="ARBA00022448"/>
    </source>
</evidence>
<dbReference type="SUPFAM" id="SSF103473">
    <property type="entry name" value="MFS general substrate transporter"/>
    <property type="match status" value="1"/>
</dbReference>
<gene>
    <name evidence="8" type="ORF">ABC228_09575</name>
</gene>
<feature type="transmembrane region" description="Helical" evidence="6">
    <location>
        <begin position="97"/>
        <end position="121"/>
    </location>
</feature>
<evidence type="ECO:0000313" key="9">
    <source>
        <dbReference type="Proteomes" id="UP001444625"/>
    </source>
</evidence>
<name>A0ABU9XGN0_9BACI</name>
<dbReference type="PROSITE" id="PS50850">
    <property type="entry name" value="MFS"/>
    <property type="match status" value="1"/>
</dbReference>
<protein>
    <submittedName>
        <fullName evidence="8">MFS transporter</fullName>
    </submittedName>
</protein>
<feature type="transmembrane region" description="Helical" evidence="6">
    <location>
        <begin position="9"/>
        <end position="26"/>
    </location>
</feature>
<evidence type="ECO:0000256" key="1">
    <source>
        <dbReference type="ARBA" id="ARBA00004651"/>
    </source>
</evidence>
<keyword evidence="9" id="KW-1185">Reference proteome</keyword>
<proteinExistence type="predicted"/>
<feature type="transmembrane region" description="Helical" evidence="6">
    <location>
        <begin position="32"/>
        <end position="60"/>
    </location>
</feature>
<evidence type="ECO:0000256" key="3">
    <source>
        <dbReference type="ARBA" id="ARBA00022692"/>
    </source>
</evidence>
<evidence type="ECO:0000313" key="8">
    <source>
        <dbReference type="EMBL" id="MEN2767439.1"/>
    </source>
</evidence>